<evidence type="ECO:0000256" key="3">
    <source>
        <dbReference type="ARBA" id="ARBA00012030"/>
    </source>
</evidence>
<keyword evidence="6" id="KW-0479">Metal-binding</keyword>
<comment type="catalytic activity">
    <reaction evidence="1">
        <text>Hydrolyzes single-stranded DNA or mismatched double-stranded DNA and polynucleotides, releasing free uracil.</text>
        <dbReference type="EC" id="3.2.2.27"/>
    </reaction>
</comment>
<evidence type="ECO:0000256" key="12">
    <source>
        <dbReference type="SAM" id="MobiDB-lite"/>
    </source>
</evidence>
<dbReference type="GO" id="GO:0051539">
    <property type="term" value="F:4 iron, 4 sulfur cluster binding"/>
    <property type="evidence" value="ECO:0007669"/>
    <property type="project" value="UniProtKB-KW"/>
</dbReference>
<feature type="compositionally biased region" description="Basic and acidic residues" evidence="12">
    <location>
        <begin position="51"/>
        <end position="66"/>
    </location>
</feature>
<evidence type="ECO:0000256" key="8">
    <source>
        <dbReference type="ARBA" id="ARBA00022801"/>
    </source>
</evidence>
<evidence type="ECO:0000259" key="13">
    <source>
        <dbReference type="SMART" id="SM00986"/>
    </source>
</evidence>
<dbReference type="GO" id="GO:0046872">
    <property type="term" value="F:metal ion binding"/>
    <property type="evidence" value="ECO:0007669"/>
    <property type="project" value="UniProtKB-KW"/>
</dbReference>
<keyword evidence="9" id="KW-0408">Iron</keyword>
<dbReference type="GO" id="GO:0004844">
    <property type="term" value="F:uracil DNA N-glycosylase activity"/>
    <property type="evidence" value="ECO:0007669"/>
    <property type="project" value="UniProtKB-EC"/>
</dbReference>
<proteinExistence type="inferred from homology"/>
<dbReference type="GO" id="GO:0006281">
    <property type="term" value="P:DNA repair"/>
    <property type="evidence" value="ECO:0007669"/>
    <property type="project" value="UniProtKB-KW"/>
</dbReference>
<evidence type="ECO:0000256" key="5">
    <source>
        <dbReference type="ARBA" id="ARBA00022485"/>
    </source>
</evidence>
<evidence type="ECO:0000256" key="6">
    <source>
        <dbReference type="ARBA" id="ARBA00022723"/>
    </source>
</evidence>
<dbReference type="InterPro" id="IPR051536">
    <property type="entry name" value="UDG_Type-4/5"/>
</dbReference>
<feature type="domain" description="Uracil-DNA glycosylase-like" evidence="13">
    <location>
        <begin position="136"/>
        <end position="284"/>
    </location>
</feature>
<accession>A0A450SH83</accession>
<gene>
    <name evidence="14" type="ORF">BECKFW1821A_GA0114235_103623</name>
</gene>
<dbReference type="SMART" id="SM00987">
    <property type="entry name" value="UreE_C"/>
    <property type="match status" value="1"/>
</dbReference>
<dbReference type="CDD" id="cd10030">
    <property type="entry name" value="UDG-F4_TTUDGA_SPO1dp_like"/>
    <property type="match status" value="1"/>
</dbReference>
<dbReference type="EMBL" id="CAADEW010000036">
    <property type="protein sequence ID" value="VFJ52474.1"/>
    <property type="molecule type" value="Genomic_DNA"/>
</dbReference>
<dbReference type="Gene3D" id="3.40.470.10">
    <property type="entry name" value="Uracil-DNA glycosylase-like domain"/>
    <property type="match status" value="1"/>
</dbReference>
<evidence type="ECO:0000256" key="10">
    <source>
        <dbReference type="ARBA" id="ARBA00023014"/>
    </source>
</evidence>
<evidence type="ECO:0000256" key="1">
    <source>
        <dbReference type="ARBA" id="ARBA00001400"/>
    </source>
</evidence>
<dbReference type="PANTHER" id="PTHR33693">
    <property type="entry name" value="TYPE-5 URACIL-DNA GLYCOSYLASE"/>
    <property type="match status" value="1"/>
</dbReference>
<protein>
    <recommendedName>
        <fullName evidence="4">Type-4 uracil-DNA glycosylase</fullName>
        <ecNumber evidence="3">3.2.2.27</ecNumber>
    </recommendedName>
</protein>
<keyword evidence="8" id="KW-0378">Hydrolase</keyword>
<dbReference type="SMART" id="SM00986">
    <property type="entry name" value="UDG"/>
    <property type="match status" value="1"/>
</dbReference>
<reference evidence="14" key="1">
    <citation type="submission" date="2019-02" db="EMBL/GenBank/DDBJ databases">
        <authorList>
            <person name="Gruber-Vodicka R. H."/>
            <person name="Seah K. B. B."/>
        </authorList>
    </citation>
    <scope>NUCLEOTIDE SEQUENCE</scope>
    <source>
        <strain evidence="14">BECK_BZ15</strain>
    </source>
</reference>
<dbReference type="InterPro" id="IPR036895">
    <property type="entry name" value="Uracil-DNA_glycosylase-like_sf"/>
</dbReference>
<dbReference type="InterPro" id="IPR005273">
    <property type="entry name" value="Ura-DNA_glyco_family4"/>
</dbReference>
<evidence type="ECO:0000256" key="7">
    <source>
        <dbReference type="ARBA" id="ARBA00022763"/>
    </source>
</evidence>
<evidence type="ECO:0000256" key="2">
    <source>
        <dbReference type="ARBA" id="ARBA00006521"/>
    </source>
</evidence>
<feature type="region of interest" description="Disordered" evidence="12">
    <location>
        <begin position="46"/>
        <end position="111"/>
    </location>
</feature>
<keyword evidence="10" id="KW-0411">Iron-sulfur</keyword>
<comment type="similarity">
    <text evidence="2">Belongs to the uracil-DNA glycosylase (UDG) superfamily. Type 4 (UDGa) family.</text>
</comment>
<dbReference type="NCBIfam" id="TIGR00758">
    <property type="entry name" value="UDG_fam4"/>
    <property type="match status" value="1"/>
</dbReference>
<sequence length="295" mass="32294">MDDKRQYYLDILGTPAWRLRTAETIVVEATAGGPYMTAEEPRPFVVASARTEPEAGKHKPTDDKADGTSPPHGLPPISSEYAGERQTPTDAIPTGVTSADTTPPDTTPKTDWETLRTQVSECTACDLHKTRTQTVFGVGSPSADWMFIGEAPGVDEDRQGEPFVGRAGRLLDAMIEAIGLERKEVYIANILKCRPPNNRDPEPGEALSCEPFLLRQIALVNPKVILAVGRIAAQNLLATTTPIGRMRGRRFTFRDTGIPLVVTYHPAYLLRSPLQKRRGWEDLLLARSICGTSSS</sequence>
<keyword evidence="11" id="KW-0234">DNA repair</keyword>
<evidence type="ECO:0000256" key="11">
    <source>
        <dbReference type="ARBA" id="ARBA00023204"/>
    </source>
</evidence>
<evidence type="ECO:0000256" key="9">
    <source>
        <dbReference type="ARBA" id="ARBA00023004"/>
    </source>
</evidence>
<evidence type="ECO:0000256" key="4">
    <source>
        <dbReference type="ARBA" id="ARBA00019403"/>
    </source>
</evidence>
<dbReference type="InterPro" id="IPR005122">
    <property type="entry name" value="Uracil-DNA_glycosylase-like"/>
</dbReference>
<keyword evidence="5" id="KW-0004">4Fe-4S</keyword>
<dbReference type="SUPFAM" id="SSF52141">
    <property type="entry name" value="Uracil-DNA glycosylase-like"/>
    <property type="match status" value="1"/>
</dbReference>
<name>A0A450SH83_9GAMM</name>
<dbReference type="Pfam" id="PF03167">
    <property type="entry name" value="UDG"/>
    <property type="match status" value="1"/>
</dbReference>
<keyword evidence="7" id="KW-0227">DNA damage</keyword>
<dbReference type="AlphaFoldDB" id="A0A450SH83"/>
<organism evidence="14">
    <name type="scientific">Candidatus Kentrum sp. FW</name>
    <dbReference type="NCBI Taxonomy" id="2126338"/>
    <lineage>
        <taxon>Bacteria</taxon>
        <taxon>Pseudomonadati</taxon>
        <taxon>Pseudomonadota</taxon>
        <taxon>Gammaproteobacteria</taxon>
        <taxon>Candidatus Kentrum</taxon>
    </lineage>
</organism>
<evidence type="ECO:0000313" key="14">
    <source>
        <dbReference type="EMBL" id="VFJ52474.1"/>
    </source>
</evidence>
<dbReference type="EC" id="3.2.2.27" evidence="3"/>
<dbReference type="PANTHER" id="PTHR33693:SF1">
    <property type="entry name" value="TYPE-4 URACIL-DNA GLYCOSYLASE"/>
    <property type="match status" value="1"/>
</dbReference>